<dbReference type="CDD" id="cd05403">
    <property type="entry name" value="NT_KNTase_like"/>
    <property type="match status" value="1"/>
</dbReference>
<dbReference type="SUPFAM" id="SSF81301">
    <property type="entry name" value="Nucleotidyltransferase"/>
    <property type="match status" value="1"/>
</dbReference>
<feature type="domain" description="Polymerase nucleotidyl transferase" evidence="1">
    <location>
        <begin position="23"/>
        <end position="86"/>
    </location>
</feature>
<dbReference type="EMBL" id="QMQX01000041">
    <property type="protein sequence ID" value="RLE52677.1"/>
    <property type="molecule type" value="Genomic_DNA"/>
</dbReference>
<dbReference type="Gene3D" id="3.30.460.10">
    <property type="entry name" value="Beta Polymerase, domain 2"/>
    <property type="match status" value="1"/>
</dbReference>
<dbReference type="GO" id="GO:0016779">
    <property type="term" value="F:nucleotidyltransferase activity"/>
    <property type="evidence" value="ECO:0007669"/>
    <property type="project" value="InterPro"/>
</dbReference>
<evidence type="ECO:0000313" key="3">
    <source>
        <dbReference type="EMBL" id="RLE52677.1"/>
    </source>
</evidence>
<protein>
    <submittedName>
        <fullName evidence="2">Nucleotidyltransferase domain-containing protein</fullName>
    </submittedName>
</protein>
<dbReference type="Proteomes" id="UP000272051">
    <property type="component" value="Unassembled WGS sequence"/>
</dbReference>
<evidence type="ECO:0000259" key="1">
    <source>
        <dbReference type="Pfam" id="PF01909"/>
    </source>
</evidence>
<accession>A0A497ERL9</accession>
<evidence type="ECO:0000313" key="4">
    <source>
        <dbReference type="Proteomes" id="UP000272051"/>
    </source>
</evidence>
<evidence type="ECO:0000313" key="2">
    <source>
        <dbReference type="EMBL" id="RLE50015.1"/>
    </source>
</evidence>
<gene>
    <name evidence="2" type="ORF">DRJ31_02795</name>
    <name evidence="3" type="ORF">DRJ33_03120</name>
</gene>
<dbReference type="InterPro" id="IPR043519">
    <property type="entry name" value="NT_sf"/>
</dbReference>
<dbReference type="PANTHER" id="PTHR43449">
    <property type="entry name" value="NUCLEOTIDYLTRANSFERASE"/>
    <property type="match status" value="1"/>
</dbReference>
<evidence type="ECO:0000313" key="5">
    <source>
        <dbReference type="Proteomes" id="UP000278475"/>
    </source>
</evidence>
<name>A0A497ERL9_9CREN</name>
<reference evidence="4 5" key="1">
    <citation type="submission" date="2018-06" db="EMBL/GenBank/DDBJ databases">
        <title>Extensive metabolic versatility and redundancy in microbially diverse, dynamic hydrothermal sediments.</title>
        <authorList>
            <person name="Dombrowski N."/>
            <person name="Teske A."/>
            <person name="Baker B.J."/>
        </authorList>
    </citation>
    <scope>NUCLEOTIDE SEQUENCE [LARGE SCALE GENOMIC DNA]</scope>
    <source>
        <strain evidence="3">B34_G17</strain>
        <strain evidence="2">B66_G16</strain>
    </source>
</reference>
<organism evidence="2 5">
    <name type="scientific">Thermoproteota archaeon</name>
    <dbReference type="NCBI Taxonomy" id="2056631"/>
    <lineage>
        <taxon>Archaea</taxon>
        <taxon>Thermoproteota</taxon>
    </lineage>
</organism>
<dbReference type="Proteomes" id="UP000278475">
    <property type="component" value="Unassembled WGS sequence"/>
</dbReference>
<keyword evidence="2" id="KW-0808">Transferase</keyword>
<proteinExistence type="predicted"/>
<dbReference type="EMBL" id="QMQV01000015">
    <property type="protein sequence ID" value="RLE50015.1"/>
    <property type="molecule type" value="Genomic_DNA"/>
</dbReference>
<dbReference type="PANTHER" id="PTHR43449:SF1">
    <property type="entry name" value="POLYMERASE BETA NUCLEOTIDYLTRANSFERASE DOMAIN-CONTAINING PROTEIN"/>
    <property type="match status" value="1"/>
</dbReference>
<dbReference type="InterPro" id="IPR002934">
    <property type="entry name" value="Polymerase_NTP_transf_dom"/>
</dbReference>
<dbReference type="Pfam" id="PF01909">
    <property type="entry name" value="NTP_transf_2"/>
    <property type="match status" value="1"/>
</dbReference>
<sequence length="135" mass="15253">MQEKSWNTAKVRLFKLDYELVLSKLKEYAQRALKKGAKEVILIGSLARGNYTAFSDADVVIISDNVPQRVLDRLTIFMDSTLPIALEPRVYTTQEFLKMAEEKRKLACEVAEHGILLAGSGEVIKKARDILQGKR</sequence>
<comment type="caution">
    <text evidence="2">The sequence shown here is derived from an EMBL/GenBank/DDBJ whole genome shotgun (WGS) entry which is preliminary data.</text>
</comment>
<dbReference type="AlphaFoldDB" id="A0A497ERL9"/>